<keyword evidence="3" id="KW-1185">Reference proteome</keyword>
<name>A0A8T2P001_9TELE</name>
<dbReference type="Proteomes" id="UP000824540">
    <property type="component" value="Unassembled WGS sequence"/>
</dbReference>
<feature type="compositionally biased region" description="Basic and acidic residues" evidence="1">
    <location>
        <begin position="1"/>
        <end position="15"/>
    </location>
</feature>
<feature type="region of interest" description="Disordered" evidence="1">
    <location>
        <begin position="1"/>
        <end position="33"/>
    </location>
</feature>
<accession>A0A8T2P001</accession>
<gene>
    <name evidence="2" type="ORF">JZ751_008898</name>
</gene>
<organism evidence="2 3">
    <name type="scientific">Albula glossodonta</name>
    <name type="common">roundjaw bonefish</name>
    <dbReference type="NCBI Taxonomy" id="121402"/>
    <lineage>
        <taxon>Eukaryota</taxon>
        <taxon>Metazoa</taxon>
        <taxon>Chordata</taxon>
        <taxon>Craniata</taxon>
        <taxon>Vertebrata</taxon>
        <taxon>Euteleostomi</taxon>
        <taxon>Actinopterygii</taxon>
        <taxon>Neopterygii</taxon>
        <taxon>Teleostei</taxon>
        <taxon>Albuliformes</taxon>
        <taxon>Albulidae</taxon>
        <taxon>Albula</taxon>
    </lineage>
</organism>
<reference evidence="2" key="1">
    <citation type="thesis" date="2021" institute="BYU ScholarsArchive" country="Provo, UT, USA">
        <title>Applications of and Algorithms for Genome Assembly and Genomic Analyses with an Emphasis on Marine Teleosts.</title>
        <authorList>
            <person name="Pickett B.D."/>
        </authorList>
    </citation>
    <scope>NUCLEOTIDE SEQUENCE</scope>
    <source>
        <strain evidence="2">HI-2016</strain>
    </source>
</reference>
<dbReference type="AlphaFoldDB" id="A0A8T2P001"/>
<evidence type="ECO:0000313" key="3">
    <source>
        <dbReference type="Proteomes" id="UP000824540"/>
    </source>
</evidence>
<comment type="caution">
    <text evidence="2">The sequence shown here is derived from an EMBL/GenBank/DDBJ whole genome shotgun (WGS) entry which is preliminary data.</text>
</comment>
<evidence type="ECO:0000313" key="2">
    <source>
        <dbReference type="EMBL" id="KAG9345754.1"/>
    </source>
</evidence>
<protein>
    <submittedName>
        <fullName evidence="2">Uncharacterized protein</fullName>
    </submittedName>
</protein>
<proteinExistence type="predicted"/>
<sequence length="74" mass="8397">MDLSKDLPNRRKDSGSHGARVDMAASRLDSEEQTVSQLLQSLRKETQRAERLELEVLAARERYALGHDPPLEPK</sequence>
<dbReference type="EMBL" id="JAFBMS010000017">
    <property type="protein sequence ID" value="KAG9345754.1"/>
    <property type="molecule type" value="Genomic_DNA"/>
</dbReference>
<evidence type="ECO:0000256" key="1">
    <source>
        <dbReference type="SAM" id="MobiDB-lite"/>
    </source>
</evidence>